<dbReference type="Gene3D" id="3.30.420.10">
    <property type="entry name" value="Ribonuclease H-like superfamily/Ribonuclease H"/>
    <property type="match status" value="1"/>
</dbReference>
<evidence type="ECO:0000259" key="3">
    <source>
        <dbReference type="Pfam" id="PF13966"/>
    </source>
</evidence>
<evidence type="ECO:0000313" key="4">
    <source>
        <dbReference type="EMBL" id="KAH1106130.1"/>
    </source>
</evidence>
<dbReference type="InterPro" id="IPR036397">
    <property type="entry name" value="RNaseH_sf"/>
</dbReference>
<dbReference type="InterPro" id="IPR044730">
    <property type="entry name" value="RNase_H-like_dom_plant"/>
</dbReference>
<dbReference type="EMBL" id="JAIQCV010000004">
    <property type="protein sequence ID" value="KAH1106130.1"/>
    <property type="molecule type" value="Genomic_DNA"/>
</dbReference>
<dbReference type="InterPro" id="IPR026960">
    <property type="entry name" value="RVT-Znf"/>
</dbReference>
<dbReference type="SUPFAM" id="SSF53098">
    <property type="entry name" value="Ribonuclease H-like"/>
    <property type="match status" value="1"/>
</dbReference>
<sequence length="1050" mass="121339">METKLCATKMEAVRRRCGFLNGIDVSAEGSRGGLSFEWNGNNLVILQSFSKYHIDVEVQEEDSARWRFTGFYGAPELVGGDFNEILFAHEKQVGLLREEARMEAFRSTLEDCLLEDIGFSGTWFTWERGKAMDRNIRERLDREVANDAWLQQFPNYSLRYLPHSISDHCPLLIETEETRRRSPDRFRFEAWWVLEESCEEQIKSLWESSSGSFASRMKFLANGLNVWGKKIRNKKEGRRHVNRIRGLQRQDGVLATDNREMENIAQEYFSDLFTSRGIGDLEHILSGIRLCVSDIMNQNLVAIYKEDEIMEALKSMGPTKASGANGFPAIFYQKFWHIIVLHAFKLKRAGKKGLMALKLDMSKAYDRVEWYFIQRVMLKMGFDVRFVDFIIKCVNSVQYSIILNGEEGSGFKPSRGLRQRDPLSPYLFLFCGEGLSVLMRLACMEKKVKWATVCRNAPPISHLMFADDCILFWKVSTQETNVLKNILEEYESCTGQCINFEKSTVLFSKNVGEHDKNRVVQALNVRCSTDPEKYLGLPNMMGRRKKLAFQNIKDRLKAKINNWSIRHISQGGREVFIKAVLQAIPTYSMACFLLPKSFCVELENIMSSFWWRNNHGKRGLHWCEWKSLCATKEEGGMGFRHLSSFNIAVLAKQGWRLLRYPNSLLARTLKAKYFKNTDFLNSSLGNLPSFTWKSIWEARGFFLKEMGWRIGDGQSVSVWDDAWVPGHEEVRIQNVNNVQSLVRVLDLIDGEYSVRSGHRLLLQDEQNHILTDLKQLYKKLWSMDLTPKIKITVWRLLNNYLPNFSNLHYRRMLNSPICRRCQSEAETMEHIFRDYPTAKETWQQLYLVWSISEESSNFSEWMRSTFESRSKALCRMIACALWAIWMSRNRWAALVDLRLKVNFDAAFNRHTKESCSGIVICNSKAEVICSKTVMNFNISSAFVAEAVACLQALNLGLQLGLKNVEVEGDSHSVIQKLQEKKDDRSEISMYLKDSLALSANFDSCIFLFTNREANKVAHELAQEGLTRRELVYLSDRVLSEAVEAVAEDKR</sequence>
<evidence type="ECO:0000259" key="1">
    <source>
        <dbReference type="Pfam" id="PF00078"/>
    </source>
</evidence>
<feature type="domain" description="Reverse transcriptase zinc-binding" evidence="3">
    <location>
        <begin position="752"/>
        <end position="842"/>
    </location>
</feature>
<feature type="domain" description="RNase H type-1" evidence="2">
    <location>
        <begin position="902"/>
        <end position="1023"/>
    </location>
</feature>
<dbReference type="CDD" id="cd01650">
    <property type="entry name" value="RT_nLTR_like"/>
    <property type="match status" value="1"/>
</dbReference>
<dbReference type="InterPro" id="IPR000477">
    <property type="entry name" value="RT_dom"/>
</dbReference>
<dbReference type="PANTHER" id="PTHR33116">
    <property type="entry name" value="REVERSE TRANSCRIPTASE ZINC-BINDING DOMAIN-CONTAINING PROTEIN-RELATED-RELATED"/>
    <property type="match status" value="1"/>
</dbReference>
<dbReference type="AlphaFoldDB" id="A0A9D3W1F0"/>
<dbReference type="Gene3D" id="3.60.10.10">
    <property type="entry name" value="Endonuclease/exonuclease/phosphatase"/>
    <property type="match status" value="1"/>
</dbReference>
<reference evidence="4 5" key="1">
    <citation type="journal article" date="2021" name="Plant Biotechnol. J.">
        <title>Multi-omics assisted identification of the key and species-specific regulatory components of drought-tolerant mechanisms in Gossypium stocksii.</title>
        <authorList>
            <person name="Yu D."/>
            <person name="Ke L."/>
            <person name="Zhang D."/>
            <person name="Wu Y."/>
            <person name="Sun Y."/>
            <person name="Mei J."/>
            <person name="Sun J."/>
            <person name="Sun Y."/>
        </authorList>
    </citation>
    <scope>NUCLEOTIDE SEQUENCE [LARGE SCALE GENOMIC DNA]</scope>
    <source>
        <strain evidence="5">cv. E1</strain>
        <tissue evidence="4">Leaf</tissue>
    </source>
</reference>
<comment type="caution">
    <text evidence="4">The sequence shown here is derived from an EMBL/GenBank/DDBJ whole genome shotgun (WGS) entry which is preliminary data.</text>
</comment>
<dbReference type="OrthoDB" id="1001505at2759"/>
<protein>
    <recommendedName>
        <fullName evidence="6">Reverse transcriptase</fullName>
    </recommendedName>
</protein>
<dbReference type="SUPFAM" id="SSF56219">
    <property type="entry name" value="DNase I-like"/>
    <property type="match status" value="1"/>
</dbReference>
<dbReference type="PANTHER" id="PTHR33116:SF86">
    <property type="entry name" value="REVERSE TRANSCRIPTASE DOMAIN-CONTAINING PROTEIN"/>
    <property type="match status" value="1"/>
</dbReference>
<proteinExistence type="predicted"/>
<evidence type="ECO:0000313" key="5">
    <source>
        <dbReference type="Proteomes" id="UP000828251"/>
    </source>
</evidence>
<dbReference type="CDD" id="cd06222">
    <property type="entry name" value="RNase_H_like"/>
    <property type="match status" value="1"/>
</dbReference>
<dbReference type="GO" id="GO:0003676">
    <property type="term" value="F:nucleic acid binding"/>
    <property type="evidence" value="ECO:0007669"/>
    <property type="project" value="InterPro"/>
</dbReference>
<name>A0A9D3W1F0_9ROSI</name>
<dbReference type="InterPro" id="IPR036691">
    <property type="entry name" value="Endo/exonu/phosph_ase_sf"/>
</dbReference>
<evidence type="ECO:0000259" key="2">
    <source>
        <dbReference type="Pfam" id="PF13456"/>
    </source>
</evidence>
<accession>A0A9D3W1F0</accession>
<gene>
    <name evidence="4" type="ORF">J1N35_009898</name>
</gene>
<dbReference type="Pfam" id="PF13966">
    <property type="entry name" value="zf-RVT"/>
    <property type="match status" value="1"/>
</dbReference>
<feature type="domain" description="Reverse transcriptase" evidence="1">
    <location>
        <begin position="348"/>
        <end position="537"/>
    </location>
</feature>
<dbReference type="Pfam" id="PF00078">
    <property type="entry name" value="RVT_1"/>
    <property type="match status" value="1"/>
</dbReference>
<dbReference type="Pfam" id="PF13456">
    <property type="entry name" value="RVT_3"/>
    <property type="match status" value="1"/>
</dbReference>
<organism evidence="4 5">
    <name type="scientific">Gossypium stocksii</name>
    <dbReference type="NCBI Taxonomy" id="47602"/>
    <lineage>
        <taxon>Eukaryota</taxon>
        <taxon>Viridiplantae</taxon>
        <taxon>Streptophyta</taxon>
        <taxon>Embryophyta</taxon>
        <taxon>Tracheophyta</taxon>
        <taxon>Spermatophyta</taxon>
        <taxon>Magnoliopsida</taxon>
        <taxon>eudicotyledons</taxon>
        <taxon>Gunneridae</taxon>
        <taxon>Pentapetalae</taxon>
        <taxon>rosids</taxon>
        <taxon>malvids</taxon>
        <taxon>Malvales</taxon>
        <taxon>Malvaceae</taxon>
        <taxon>Malvoideae</taxon>
        <taxon>Gossypium</taxon>
    </lineage>
</organism>
<dbReference type="GO" id="GO:0004523">
    <property type="term" value="F:RNA-DNA hybrid ribonuclease activity"/>
    <property type="evidence" value="ECO:0007669"/>
    <property type="project" value="InterPro"/>
</dbReference>
<keyword evidence="5" id="KW-1185">Reference proteome</keyword>
<evidence type="ECO:0008006" key="6">
    <source>
        <dbReference type="Google" id="ProtNLM"/>
    </source>
</evidence>
<dbReference type="InterPro" id="IPR002156">
    <property type="entry name" value="RNaseH_domain"/>
</dbReference>
<dbReference type="Proteomes" id="UP000828251">
    <property type="component" value="Unassembled WGS sequence"/>
</dbReference>
<dbReference type="InterPro" id="IPR012337">
    <property type="entry name" value="RNaseH-like_sf"/>
</dbReference>